<keyword evidence="3" id="KW-1003">Cell membrane</keyword>
<keyword evidence="5" id="KW-0029">Amino-acid transport</keyword>
<evidence type="ECO:0000313" key="10">
    <source>
        <dbReference type="EMBL" id="GES09733.1"/>
    </source>
</evidence>
<dbReference type="GO" id="GO:0005886">
    <property type="term" value="C:plasma membrane"/>
    <property type="evidence" value="ECO:0007669"/>
    <property type="project" value="UniProtKB-SubCell"/>
</dbReference>
<comment type="similarity">
    <text evidence="8">Belongs to the binding-protein-dependent transport system permease family. LivHM subfamily.</text>
</comment>
<dbReference type="PANTHER" id="PTHR11795">
    <property type="entry name" value="BRANCHED-CHAIN AMINO ACID TRANSPORT SYSTEM PERMEASE PROTEIN LIVH"/>
    <property type="match status" value="1"/>
</dbReference>
<keyword evidence="6 9" id="KW-1133">Transmembrane helix</keyword>
<dbReference type="Proteomes" id="UP000331127">
    <property type="component" value="Unassembled WGS sequence"/>
</dbReference>
<evidence type="ECO:0000256" key="9">
    <source>
        <dbReference type="SAM" id="Phobius"/>
    </source>
</evidence>
<accession>A0A5M3WSW8</accession>
<feature type="transmembrane region" description="Helical" evidence="9">
    <location>
        <begin position="260"/>
        <end position="279"/>
    </location>
</feature>
<feature type="transmembrane region" description="Helical" evidence="9">
    <location>
        <begin position="47"/>
        <end position="72"/>
    </location>
</feature>
<dbReference type="InterPro" id="IPR001851">
    <property type="entry name" value="ABC_transp_permease"/>
</dbReference>
<gene>
    <name evidence="10" type="ORF">Amac_033290</name>
</gene>
<evidence type="ECO:0000256" key="1">
    <source>
        <dbReference type="ARBA" id="ARBA00004651"/>
    </source>
</evidence>
<feature type="transmembrane region" description="Helical" evidence="9">
    <location>
        <begin position="92"/>
        <end position="113"/>
    </location>
</feature>
<proteinExistence type="inferred from homology"/>
<evidence type="ECO:0000256" key="4">
    <source>
        <dbReference type="ARBA" id="ARBA00022692"/>
    </source>
</evidence>
<evidence type="ECO:0000256" key="2">
    <source>
        <dbReference type="ARBA" id="ARBA00022448"/>
    </source>
</evidence>
<dbReference type="CDD" id="cd06582">
    <property type="entry name" value="TM_PBP1_LivH_like"/>
    <property type="match status" value="1"/>
</dbReference>
<dbReference type="Pfam" id="PF02653">
    <property type="entry name" value="BPD_transp_2"/>
    <property type="match status" value="1"/>
</dbReference>
<name>A0A5M3WSW8_9ACTN</name>
<dbReference type="RefSeq" id="WP_155355251.1">
    <property type="nucleotide sequence ID" value="NZ_BAAAHL010000027.1"/>
</dbReference>
<feature type="transmembrane region" description="Helical" evidence="9">
    <location>
        <begin position="222"/>
        <end position="248"/>
    </location>
</feature>
<evidence type="ECO:0000313" key="11">
    <source>
        <dbReference type="Proteomes" id="UP000331127"/>
    </source>
</evidence>
<reference evidence="10 11" key="1">
    <citation type="submission" date="2019-10" db="EMBL/GenBank/DDBJ databases">
        <title>Whole genome shotgun sequence of Acrocarpospora macrocephala NBRC 16266.</title>
        <authorList>
            <person name="Ichikawa N."/>
            <person name="Kimura A."/>
            <person name="Kitahashi Y."/>
            <person name="Komaki H."/>
            <person name="Oguchi A."/>
        </authorList>
    </citation>
    <scope>NUCLEOTIDE SEQUENCE [LARGE SCALE GENOMIC DNA]</scope>
    <source>
        <strain evidence="10 11">NBRC 16266</strain>
    </source>
</reference>
<evidence type="ECO:0000256" key="5">
    <source>
        <dbReference type="ARBA" id="ARBA00022970"/>
    </source>
</evidence>
<dbReference type="AlphaFoldDB" id="A0A5M3WSW8"/>
<sequence length="293" mass="30029">MTELLQQVLDGLSTGLVYGMLALALSVIFQGTGMLNFSQGEMATLSAYVTLVLTQAGVGFWVALPLTVALSAGGGALIERVLVRRLEGAGELSLLTLSVALLLGLNALMSIIWTTDPRTFPSPFGKGLIEFAGLHMTVQQAGSLITLLAVMAATALLFNRTSVGLRLRAVAQNPASATLLGQHQGLWLMVGWAVAAAVGAFAAVVAAPVLTLSPGMMAFPLLLALAAGTLGGLSSRVGAVVGGVLIGIADNLASRYVPGLGRDLAIVAPFALTALVVMLRPAGLFGKTRTVRV</sequence>
<dbReference type="EMBL" id="BLAE01000017">
    <property type="protein sequence ID" value="GES09733.1"/>
    <property type="molecule type" value="Genomic_DNA"/>
</dbReference>
<dbReference type="PANTHER" id="PTHR11795:SF451">
    <property type="entry name" value="ABC TRANSPORTER PERMEASE PROTEIN"/>
    <property type="match status" value="1"/>
</dbReference>
<keyword evidence="2" id="KW-0813">Transport</keyword>
<evidence type="ECO:0000256" key="6">
    <source>
        <dbReference type="ARBA" id="ARBA00022989"/>
    </source>
</evidence>
<feature type="transmembrane region" description="Helical" evidence="9">
    <location>
        <begin position="186"/>
        <end position="210"/>
    </location>
</feature>
<comment type="caution">
    <text evidence="10">The sequence shown here is derived from an EMBL/GenBank/DDBJ whole genome shotgun (WGS) entry which is preliminary data.</text>
</comment>
<feature type="transmembrane region" description="Helical" evidence="9">
    <location>
        <begin position="15"/>
        <end position="35"/>
    </location>
</feature>
<evidence type="ECO:0000256" key="3">
    <source>
        <dbReference type="ARBA" id="ARBA00022475"/>
    </source>
</evidence>
<dbReference type="InterPro" id="IPR052157">
    <property type="entry name" value="BCAA_transport_permease"/>
</dbReference>
<evidence type="ECO:0000256" key="7">
    <source>
        <dbReference type="ARBA" id="ARBA00023136"/>
    </source>
</evidence>
<dbReference type="GO" id="GO:0022857">
    <property type="term" value="F:transmembrane transporter activity"/>
    <property type="evidence" value="ECO:0007669"/>
    <property type="project" value="InterPro"/>
</dbReference>
<organism evidence="10 11">
    <name type="scientific">Acrocarpospora macrocephala</name>
    <dbReference type="NCBI Taxonomy" id="150177"/>
    <lineage>
        <taxon>Bacteria</taxon>
        <taxon>Bacillati</taxon>
        <taxon>Actinomycetota</taxon>
        <taxon>Actinomycetes</taxon>
        <taxon>Streptosporangiales</taxon>
        <taxon>Streptosporangiaceae</taxon>
        <taxon>Acrocarpospora</taxon>
    </lineage>
</organism>
<dbReference type="GO" id="GO:0006865">
    <property type="term" value="P:amino acid transport"/>
    <property type="evidence" value="ECO:0007669"/>
    <property type="project" value="UniProtKB-KW"/>
</dbReference>
<keyword evidence="7 9" id="KW-0472">Membrane</keyword>
<keyword evidence="4 9" id="KW-0812">Transmembrane</keyword>
<dbReference type="OrthoDB" id="3572933at2"/>
<evidence type="ECO:0000256" key="8">
    <source>
        <dbReference type="ARBA" id="ARBA00037998"/>
    </source>
</evidence>
<keyword evidence="11" id="KW-1185">Reference proteome</keyword>
<feature type="transmembrane region" description="Helical" evidence="9">
    <location>
        <begin position="134"/>
        <end position="158"/>
    </location>
</feature>
<comment type="subcellular location">
    <subcellularLocation>
        <location evidence="1">Cell membrane</location>
        <topology evidence="1">Multi-pass membrane protein</topology>
    </subcellularLocation>
</comment>
<protein>
    <submittedName>
        <fullName evidence="10">Branched-chain amino acid ABC transporter permease</fullName>
    </submittedName>
</protein>